<dbReference type="EMBL" id="CANHGI010000004">
    <property type="protein sequence ID" value="CAI5447532.1"/>
    <property type="molecule type" value="Genomic_DNA"/>
</dbReference>
<organism evidence="2 3">
    <name type="scientific">Caenorhabditis angaria</name>
    <dbReference type="NCBI Taxonomy" id="860376"/>
    <lineage>
        <taxon>Eukaryota</taxon>
        <taxon>Metazoa</taxon>
        <taxon>Ecdysozoa</taxon>
        <taxon>Nematoda</taxon>
        <taxon>Chromadorea</taxon>
        <taxon>Rhabditida</taxon>
        <taxon>Rhabditina</taxon>
        <taxon>Rhabditomorpha</taxon>
        <taxon>Rhabditoidea</taxon>
        <taxon>Rhabditidae</taxon>
        <taxon>Peloderinae</taxon>
        <taxon>Caenorhabditis</taxon>
    </lineage>
</organism>
<dbReference type="Proteomes" id="UP001152747">
    <property type="component" value="Unassembled WGS sequence"/>
</dbReference>
<sequence length="153" mass="17835">MRTVLIFLVILAPTSVIACKYWDAFKCGFKGLNLILMPDNTVIEKIDKRIESCNYVKECGQAIVDSSGDSERDENQLIFDVARTGCKLINRMYEDDFVSCAIQMEKYYWNHVCDNRTYNITGSNIYNEFFVCFGEYIRYECTPDQFQIFQNVS</sequence>
<keyword evidence="3" id="KW-1185">Reference proteome</keyword>
<evidence type="ECO:0000313" key="2">
    <source>
        <dbReference type="EMBL" id="CAI5447532.1"/>
    </source>
</evidence>
<comment type="caution">
    <text evidence="2">The sequence shown here is derived from an EMBL/GenBank/DDBJ whole genome shotgun (WGS) entry which is preliminary data.</text>
</comment>
<protein>
    <recommendedName>
        <fullName evidence="4">DUF19 domain-containing protein</fullName>
    </recommendedName>
</protein>
<feature type="signal peptide" evidence="1">
    <location>
        <begin position="1"/>
        <end position="18"/>
    </location>
</feature>
<keyword evidence="1" id="KW-0732">Signal</keyword>
<dbReference type="PROSITE" id="PS51257">
    <property type="entry name" value="PROKAR_LIPOPROTEIN"/>
    <property type="match status" value="1"/>
</dbReference>
<reference evidence="2" key="1">
    <citation type="submission" date="2022-11" db="EMBL/GenBank/DDBJ databases">
        <authorList>
            <person name="Kikuchi T."/>
        </authorList>
    </citation>
    <scope>NUCLEOTIDE SEQUENCE</scope>
    <source>
        <strain evidence="2">PS1010</strain>
    </source>
</reference>
<name>A0A9P1N1H8_9PELO</name>
<proteinExistence type="predicted"/>
<feature type="chain" id="PRO_5040109267" description="DUF19 domain-containing protein" evidence="1">
    <location>
        <begin position="19"/>
        <end position="153"/>
    </location>
</feature>
<accession>A0A9P1N1H8</accession>
<dbReference type="AlphaFoldDB" id="A0A9P1N1H8"/>
<evidence type="ECO:0000256" key="1">
    <source>
        <dbReference type="SAM" id="SignalP"/>
    </source>
</evidence>
<evidence type="ECO:0000313" key="3">
    <source>
        <dbReference type="Proteomes" id="UP001152747"/>
    </source>
</evidence>
<gene>
    <name evidence="2" type="ORF">CAMP_LOCUS10169</name>
</gene>
<evidence type="ECO:0008006" key="4">
    <source>
        <dbReference type="Google" id="ProtNLM"/>
    </source>
</evidence>